<accession>G2XUY5</accession>
<dbReference type="InParanoid" id="G2XUY5"/>
<evidence type="ECO:0000313" key="2">
    <source>
        <dbReference type="Proteomes" id="UP000008177"/>
    </source>
</evidence>
<dbReference type="Proteomes" id="UP000008177">
    <property type="component" value="Unplaced contigs"/>
</dbReference>
<proteinExistence type="predicted"/>
<evidence type="ECO:0000313" key="1">
    <source>
        <dbReference type="EMBL" id="CCD44305.1"/>
    </source>
</evidence>
<organism evidence="1 2">
    <name type="scientific">Botryotinia fuckeliana (strain T4)</name>
    <name type="common">Noble rot fungus</name>
    <name type="synonym">Botrytis cinerea</name>
    <dbReference type="NCBI Taxonomy" id="999810"/>
    <lineage>
        <taxon>Eukaryota</taxon>
        <taxon>Fungi</taxon>
        <taxon>Dikarya</taxon>
        <taxon>Ascomycota</taxon>
        <taxon>Pezizomycotina</taxon>
        <taxon>Leotiomycetes</taxon>
        <taxon>Helotiales</taxon>
        <taxon>Sclerotiniaceae</taxon>
        <taxon>Botrytis</taxon>
    </lineage>
</organism>
<dbReference type="AlphaFoldDB" id="G2XUY5"/>
<name>G2XUY5_BOTF4</name>
<protein>
    <submittedName>
        <fullName evidence="1">Uncharacterized protein</fullName>
    </submittedName>
</protein>
<sequence length="152" mass="16685">MSGVTGVTRRTIRNCYPAASSSAFSSAGGVGTTRTNGQNYTYVYPAFSRFLSEVDTTVRIDKTLGKKKLSPHTMTTIVLGTRMASCHYISRYLLYPVLEPMVKLPFSACAREGFCTFDFLVDTDWTLDAKTFTASMICTGASVEELRVNASE</sequence>
<reference evidence="2" key="1">
    <citation type="journal article" date="2011" name="PLoS Genet.">
        <title>Genomic analysis of the necrotrophic fungal pathogens Sclerotinia sclerotiorum and Botrytis cinerea.</title>
        <authorList>
            <person name="Amselem J."/>
            <person name="Cuomo C.A."/>
            <person name="van Kan J.A."/>
            <person name="Viaud M."/>
            <person name="Benito E.P."/>
            <person name="Couloux A."/>
            <person name="Coutinho P.M."/>
            <person name="de Vries R.P."/>
            <person name="Dyer P.S."/>
            <person name="Fillinger S."/>
            <person name="Fournier E."/>
            <person name="Gout L."/>
            <person name="Hahn M."/>
            <person name="Kohn L."/>
            <person name="Lapalu N."/>
            <person name="Plummer K.M."/>
            <person name="Pradier J.M."/>
            <person name="Quevillon E."/>
            <person name="Sharon A."/>
            <person name="Simon A."/>
            <person name="ten Have A."/>
            <person name="Tudzynski B."/>
            <person name="Tudzynski P."/>
            <person name="Wincker P."/>
            <person name="Andrew M."/>
            <person name="Anthouard V."/>
            <person name="Beever R.E."/>
            <person name="Beffa R."/>
            <person name="Benoit I."/>
            <person name="Bouzid O."/>
            <person name="Brault B."/>
            <person name="Chen Z."/>
            <person name="Choquer M."/>
            <person name="Collemare J."/>
            <person name="Cotton P."/>
            <person name="Danchin E.G."/>
            <person name="Da Silva C."/>
            <person name="Gautier A."/>
            <person name="Giraud C."/>
            <person name="Giraud T."/>
            <person name="Gonzalez C."/>
            <person name="Grossetete S."/>
            <person name="Guldener U."/>
            <person name="Henrissat B."/>
            <person name="Howlett B.J."/>
            <person name="Kodira C."/>
            <person name="Kretschmer M."/>
            <person name="Lappartient A."/>
            <person name="Leroch M."/>
            <person name="Levis C."/>
            <person name="Mauceli E."/>
            <person name="Neuveglise C."/>
            <person name="Oeser B."/>
            <person name="Pearson M."/>
            <person name="Poulain J."/>
            <person name="Poussereau N."/>
            <person name="Quesneville H."/>
            <person name="Rascle C."/>
            <person name="Schumacher J."/>
            <person name="Segurens B."/>
            <person name="Sexton A."/>
            <person name="Silva E."/>
            <person name="Sirven C."/>
            <person name="Soanes D.M."/>
            <person name="Talbot N.J."/>
            <person name="Templeton M."/>
            <person name="Yandava C."/>
            <person name="Yarden O."/>
            <person name="Zeng Q."/>
            <person name="Rollins J.A."/>
            <person name="Lebrun M.H."/>
            <person name="Dickman M."/>
        </authorList>
    </citation>
    <scope>NUCLEOTIDE SEQUENCE [LARGE SCALE GENOMIC DNA]</scope>
    <source>
        <strain evidence="2">T4</strain>
    </source>
</reference>
<gene>
    <name evidence="1" type="ORF">BofuT4_P058850.1</name>
</gene>
<dbReference type="HOGENOM" id="CLU_1722077_0_0_1"/>
<dbReference type="EMBL" id="FQ790270">
    <property type="protein sequence ID" value="CCD44305.1"/>
    <property type="molecule type" value="Genomic_DNA"/>
</dbReference>